<dbReference type="Gene3D" id="2.10.109.10">
    <property type="entry name" value="Umud Fragment, subunit A"/>
    <property type="match status" value="1"/>
</dbReference>
<evidence type="ECO:0000256" key="5">
    <source>
        <dbReference type="ARBA" id="ARBA00022670"/>
    </source>
</evidence>
<dbReference type="STRING" id="1938817.SAMN06296008_102253"/>
<protein>
    <recommendedName>
        <fullName evidence="4 8">Signal peptidase I</fullName>
        <ecNumber evidence="3 8">3.4.21.89</ecNumber>
    </recommendedName>
</protein>
<dbReference type="EC" id="3.4.21.89" evidence="3 8"/>
<comment type="similarity">
    <text evidence="2 9">Belongs to the peptidase S26 family.</text>
</comment>
<dbReference type="SUPFAM" id="SSF51306">
    <property type="entry name" value="LexA/Signal peptidase"/>
    <property type="match status" value="1"/>
</dbReference>
<dbReference type="NCBIfam" id="TIGR02227">
    <property type="entry name" value="sigpep_I_bact"/>
    <property type="match status" value="2"/>
</dbReference>
<dbReference type="Proteomes" id="UP000192708">
    <property type="component" value="Unassembled WGS sequence"/>
</dbReference>
<evidence type="ECO:0000256" key="3">
    <source>
        <dbReference type="ARBA" id="ARBA00013208"/>
    </source>
</evidence>
<keyword evidence="5 8" id="KW-0645">Protease</keyword>
<keyword evidence="8" id="KW-0812">Transmembrane</keyword>
<dbReference type="InterPro" id="IPR019756">
    <property type="entry name" value="Pept_S26A_signal_pept_1_Ser-AS"/>
</dbReference>
<feature type="transmembrane region" description="Helical" evidence="8">
    <location>
        <begin position="6"/>
        <end position="26"/>
    </location>
</feature>
<evidence type="ECO:0000259" key="10">
    <source>
        <dbReference type="Pfam" id="PF10502"/>
    </source>
</evidence>
<evidence type="ECO:0000313" key="12">
    <source>
        <dbReference type="Proteomes" id="UP000192708"/>
    </source>
</evidence>
<dbReference type="InterPro" id="IPR036286">
    <property type="entry name" value="LexA/Signal_pep-like_sf"/>
</dbReference>
<dbReference type="GO" id="GO:0006465">
    <property type="term" value="P:signal peptide processing"/>
    <property type="evidence" value="ECO:0007669"/>
    <property type="project" value="InterPro"/>
</dbReference>
<dbReference type="EMBL" id="FWXJ01000002">
    <property type="protein sequence ID" value="SMC33908.1"/>
    <property type="molecule type" value="Genomic_DNA"/>
</dbReference>
<proteinExistence type="inferred from homology"/>
<keyword evidence="8" id="KW-0472">Membrane</keyword>
<feature type="active site" evidence="7">
    <location>
        <position position="134"/>
    </location>
</feature>
<dbReference type="GO" id="GO:0004252">
    <property type="term" value="F:serine-type endopeptidase activity"/>
    <property type="evidence" value="ECO:0007669"/>
    <property type="project" value="InterPro"/>
</dbReference>
<evidence type="ECO:0000313" key="11">
    <source>
        <dbReference type="EMBL" id="SMC33908.1"/>
    </source>
</evidence>
<evidence type="ECO:0000256" key="6">
    <source>
        <dbReference type="ARBA" id="ARBA00022801"/>
    </source>
</evidence>
<comment type="catalytic activity">
    <reaction evidence="1 8">
        <text>Cleavage of hydrophobic, N-terminal signal or leader sequences from secreted and periplasmic proteins.</text>
        <dbReference type="EC" id="3.4.21.89"/>
    </reaction>
</comment>
<dbReference type="InterPro" id="IPR019533">
    <property type="entry name" value="Peptidase_S26"/>
</dbReference>
<evidence type="ECO:0000256" key="4">
    <source>
        <dbReference type="ARBA" id="ARBA00019232"/>
    </source>
</evidence>
<gene>
    <name evidence="11" type="ORF">SAMN06296008_102253</name>
</gene>
<keyword evidence="8" id="KW-1133">Transmembrane helix</keyword>
<dbReference type="PROSITE" id="PS00501">
    <property type="entry name" value="SPASE_I_1"/>
    <property type="match status" value="1"/>
</dbReference>
<dbReference type="RefSeq" id="WP_084282628.1">
    <property type="nucleotide sequence ID" value="NZ_FWXJ01000002.1"/>
</dbReference>
<comment type="caution">
    <text evidence="9">Lacks conserved residue(s) required for the propagation of feature annotation.</text>
</comment>
<evidence type="ECO:0000256" key="9">
    <source>
        <dbReference type="RuleBase" id="RU362042"/>
    </source>
</evidence>
<comment type="subcellular location">
    <subcellularLocation>
        <location evidence="9">Membrane</location>
        <topology evidence="9">Single-pass type II membrane protein</topology>
    </subcellularLocation>
</comment>
<evidence type="ECO:0000256" key="7">
    <source>
        <dbReference type="PIRSR" id="PIRSR600223-1"/>
    </source>
</evidence>
<dbReference type="Pfam" id="PF10502">
    <property type="entry name" value="Peptidase_S26"/>
    <property type="match status" value="1"/>
</dbReference>
<keyword evidence="12" id="KW-1185">Reference proteome</keyword>
<name>A0A1W1YDR9_9BURK</name>
<dbReference type="InterPro" id="IPR019758">
    <property type="entry name" value="Pept_S26A_signal_pept_1_CS"/>
</dbReference>
<keyword evidence="6 8" id="KW-0378">Hydrolase</keyword>
<organism evidence="11 12">
    <name type="scientific">Polynucleobacter kasalickyi</name>
    <dbReference type="NCBI Taxonomy" id="1938817"/>
    <lineage>
        <taxon>Bacteria</taxon>
        <taxon>Pseudomonadati</taxon>
        <taxon>Pseudomonadota</taxon>
        <taxon>Betaproteobacteria</taxon>
        <taxon>Burkholderiales</taxon>
        <taxon>Burkholderiaceae</taxon>
        <taxon>Polynucleobacter</taxon>
    </lineage>
</organism>
<dbReference type="AlphaFoldDB" id="A0A1W1YDR9"/>
<dbReference type="InterPro" id="IPR000223">
    <property type="entry name" value="Pept_S26A_signal_pept_1"/>
</dbReference>
<feature type="transmembrane region" description="Helical" evidence="8">
    <location>
        <begin position="47"/>
        <end position="69"/>
    </location>
</feature>
<dbReference type="CDD" id="cd06530">
    <property type="entry name" value="S26_SPase_I"/>
    <property type="match status" value="1"/>
</dbReference>
<dbReference type="PANTHER" id="PTHR43390:SF1">
    <property type="entry name" value="CHLOROPLAST PROCESSING PEPTIDASE"/>
    <property type="match status" value="1"/>
</dbReference>
<sequence>MSIWALIGQQFAKILLALFVIFGILWTLDKLVLSKQRKALGIVKRPIWLEFTADLFPVIAFIFVLRSFLFEPFKIPSGSMIPTLQIGDFILVNKFTYGIRFPVINKKMIEVGEPKRGDVVVFRYPVDESVDYIKRVVGVPGDVVQYADKRLTINGQAFNYEQISKIPQVGEADNQGLFGAIPDFLKTRHFKETYPSELGGVSHFIENDPQRASGFASTFIQENAFPQMENCEYNASGFTCKVPAGSYFMMGDNRDNSLDSRYWGFVPEKNLVGKAFFIWLNIGDLHRIGRFN</sequence>
<dbReference type="PROSITE" id="PS00761">
    <property type="entry name" value="SPASE_I_3"/>
    <property type="match status" value="1"/>
</dbReference>
<evidence type="ECO:0000256" key="8">
    <source>
        <dbReference type="RuleBase" id="RU003993"/>
    </source>
</evidence>
<evidence type="ECO:0000256" key="1">
    <source>
        <dbReference type="ARBA" id="ARBA00000677"/>
    </source>
</evidence>
<dbReference type="InterPro" id="IPR019757">
    <property type="entry name" value="Pept_S26A_signal_pept_1_Lys-AS"/>
</dbReference>
<dbReference type="PROSITE" id="PS00760">
    <property type="entry name" value="SPASE_I_2"/>
    <property type="match status" value="1"/>
</dbReference>
<feature type="active site" evidence="7">
    <location>
        <position position="79"/>
    </location>
</feature>
<reference evidence="11 12" key="1">
    <citation type="submission" date="2017-04" db="EMBL/GenBank/DDBJ databases">
        <authorList>
            <person name="Afonso C.L."/>
            <person name="Miller P.J."/>
            <person name="Scott M.A."/>
            <person name="Spackman E."/>
            <person name="Goraichik I."/>
            <person name="Dimitrov K.M."/>
            <person name="Suarez D.L."/>
            <person name="Swayne D.E."/>
        </authorList>
    </citation>
    <scope>NUCLEOTIDE SEQUENCE [LARGE SCALE GENOMIC DNA]</scope>
    <source>
        <strain evidence="11 12">VK13</strain>
    </source>
</reference>
<evidence type="ECO:0000256" key="2">
    <source>
        <dbReference type="ARBA" id="ARBA00009370"/>
    </source>
</evidence>
<dbReference type="GO" id="GO:0009003">
    <property type="term" value="F:signal peptidase activity"/>
    <property type="evidence" value="ECO:0007669"/>
    <property type="project" value="UniProtKB-EC"/>
</dbReference>
<accession>A0A1W1YDR9</accession>
<dbReference type="PANTHER" id="PTHR43390">
    <property type="entry name" value="SIGNAL PEPTIDASE I"/>
    <property type="match status" value="1"/>
</dbReference>
<dbReference type="PRINTS" id="PR00727">
    <property type="entry name" value="LEADERPTASE"/>
</dbReference>
<feature type="domain" description="Peptidase S26" evidence="10">
    <location>
        <begin position="49"/>
        <end position="279"/>
    </location>
</feature>
<dbReference type="OrthoDB" id="9815782at2"/>
<dbReference type="GO" id="GO:0016020">
    <property type="term" value="C:membrane"/>
    <property type="evidence" value="ECO:0007669"/>
    <property type="project" value="UniProtKB-SubCell"/>
</dbReference>